<gene>
    <name evidence="2" type="ORF">JJB09_02395</name>
</gene>
<name>A0A937CMF5_9HYPH</name>
<dbReference type="InterPro" id="IPR040853">
    <property type="entry name" value="RapA2_cadherin-like"/>
</dbReference>
<dbReference type="InterPro" id="IPR018511">
    <property type="entry name" value="Hemolysin-typ_Ca-bd_CS"/>
</dbReference>
<dbReference type="Proteomes" id="UP000633219">
    <property type="component" value="Unassembled WGS sequence"/>
</dbReference>
<evidence type="ECO:0000259" key="1">
    <source>
        <dbReference type="Pfam" id="PF17803"/>
    </source>
</evidence>
<dbReference type="SUPFAM" id="SSF51120">
    <property type="entry name" value="beta-Roll"/>
    <property type="match status" value="1"/>
</dbReference>
<dbReference type="EMBL" id="JAEQNC010000001">
    <property type="protein sequence ID" value="MBL0370869.1"/>
    <property type="molecule type" value="Genomic_DNA"/>
</dbReference>
<dbReference type="GO" id="GO:0005509">
    <property type="term" value="F:calcium ion binding"/>
    <property type="evidence" value="ECO:0007669"/>
    <property type="project" value="InterPro"/>
</dbReference>
<evidence type="ECO:0000313" key="2">
    <source>
        <dbReference type="EMBL" id="MBL0370869.1"/>
    </source>
</evidence>
<dbReference type="AlphaFoldDB" id="A0A937CMF5"/>
<dbReference type="Pfam" id="PF17803">
    <property type="entry name" value="Cadherin_4"/>
    <property type="match status" value="2"/>
</dbReference>
<reference evidence="2" key="1">
    <citation type="submission" date="2021-01" db="EMBL/GenBank/DDBJ databases">
        <title>Rhizobium sp. strain KVB221 16S ribosomal RNA gene Genome sequencing and assembly.</title>
        <authorList>
            <person name="Kang M."/>
        </authorList>
    </citation>
    <scope>NUCLEOTIDE SEQUENCE</scope>
    <source>
        <strain evidence="2">KVB221</strain>
    </source>
</reference>
<dbReference type="RefSeq" id="WP_201652477.1">
    <property type="nucleotide sequence ID" value="NZ_JAEQNC010000001.1"/>
</dbReference>
<feature type="domain" description="RapA2 cadherin-like" evidence="1">
    <location>
        <begin position="617"/>
        <end position="679"/>
    </location>
</feature>
<comment type="caution">
    <text evidence="2">The sequence shown here is derived from an EMBL/GenBank/DDBJ whole genome shotgun (WGS) entry which is preliminary data.</text>
</comment>
<proteinExistence type="predicted"/>
<dbReference type="Gene3D" id="2.150.10.10">
    <property type="entry name" value="Serralysin-like metalloprotease, C-terminal"/>
    <property type="match status" value="1"/>
</dbReference>
<dbReference type="InterPro" id="IPR001343">
    <property type="entry name" value="Hemolysn_Ca-bd"/>
</dbReference>
<evidence type="ECO:0000313" key="3">
    <source>
        <dbReference type="Proteomes" id="UP000633219"/>
    </source>
</evidence>
<feature type="domain" description="RapA2 cadherin-like" evidence="1">
    <location>
        <begin position="500"/>
        <end position="560"/>
    </location>
</feature>
<keyword evidence="3" id="KW-1185">Reference proteome</keyword>
<protein>
    <recommendedName>
        <fullName evidence="1">RapA2 cadherin-like domain-containing protein</fullName>
    </recommendedName>
</protein>
<dbReference type="Pfam" id="PF00353">
    <property type="entry name" value="HemolysinCabind"/>
    <property type="match status" value="1"/>
</dbReference>
<dbReference type="PROSITE" id="PS00330">
    <property type="entry name" value="HEMOLYSIN_CALCIUM"/>
    <property type="match status" value="1"/>
</dbReference>
<dbReference type="InterPro" id="IPR011049">
    <property type="entry name" value="Serralysin-like_metalloprot_C"/>
</dbReference>
<accession>A0A937CMF5</accession>
<sequence length="871" mass="94923">MISDILENGHTFEIGYDQSGSKIVGRELDASGAKVGEDIVFLRFVGQTYHSYTASKGPGGNYVICDIAPASDTSSDETIKTYYEFTPSGTLLQTQVVDFDADWGSSQTLGFAGDVYVELNRYNFDSRVQISFLSAGGTIVDALRTFELTYSRGQTITALDEHRFVLAWQQEYDARDGSSPSGAYFQIYNSDGTTASDVVSLHPGVSTYAPIADVIVLANGSFVVTTLEEREVSNFLYDSSGTLLGVTSPANVDPETYKLVAETLPLADGGWITVWGEDEGYSNVTELNFQRFDSDGNPIGQITNISEFDPVGSWSLGLTATLLAGGELVVTWSEGRRFQQIFSADGTALGTAARVWENETWLGTANIVALDDGGWMVSSGSKTKTFHLTDTHTPPKAVDSGSWCYEDGYVSRFDEIFQYNSSAGYYDSEGDKLQSITITDLLDHGKLTLAGIEVKEGDEISWSDTDKLVWTPDANFHGTNVAFKFKVKVDNGDVSQNEAAFTIQVFSVSDAPVGADRRVSIDEDSAYRFSKSDFSFTDIEGDQLALVALSSISKNGTLWLGDRIYTADEPIDAGEIKNLVWKPKHDFHGDGEVIFKFKVVDTGESDRGEYVDAVWRTFTIDVASIADAPSGNNRTVTLAEDTSYRFTPSDFPLHDIDGDRLRSIIVDTLPGDGKLVLDGERVHAGDEIRRGEIGKLLFVPDRNAIGNDAGLFTFRVRDNSGSSSADTSITSHTFSFSIADTPDTFIGTASANRLLGTDGKDEIKALGGNDAIDAGMGNDRLWGGSGRDRFVFRDGSDVDIIKDFTAKGKAHDVIDFSGSTEFLSFADLNRNHMYQYGDNVIIQNFRAKPNLDAIVLLDTDLDSLTAGHFIF</sequence>
<organism evidence="2 3">
    <name type="scientific">Rhizobium setariae</name>
    <dbReference type="NCBI Taxonomy" id="2801340"/>
    <lineage>
        <taxon>Bacteria</taxon>
        <taxon>Pseudomonadati</taxon>
        <taxon>Pseudomonadota</taxon>
        <taxon>Alphaproteobacteria</taxon>
        <taxon>Hyphomicrobiales</taxon>
        <taxon>Rhizobiaceae</taxon>
        <taxon>Rhizobium/Agrobacterium group</taxon>
        <taxon>Rhizobium</taxon>
    </lineage>
</organism>